<comment type="caution">
    <text evidence="7">The sequence shown here is derived from an EMBL/GenBank/DDBJ whole genome shotgun (WGS) entry which is preliminary data.</text>
</comment>
<evidence type="ECO:0000256" key="1">
    <source>
        <dbReference type="ARBA" id="ARBA00023015"/>
    </source>
</evidence>
<keyword evidence="4" id="KW-0539">Nucleus</keyword>
<dbReference type="Pfam" id="PF00010">
    <property type="entry name" value="HLH"/>
    <property type="match status" value="1"/>
</dbReference>
<dbReference type="CDD" id="cd11417">
    <property type="entry name" value="bHLH_TS_PTF1A"/>
    <property type="match status" value="1"/>
</dbReference>
<dbReference type="Proteomes" id="UP000285301">
    <property type="component" value="Unassembled WGS sequence"/>
</dbReference>
<dbReference type="FunFam" id="4.10.280.10:FF:000035">
    <property type="entry name" value="Pancreas-specific transcription factor 1a"/>
    <property type="match status" value="1"/>
</dbReference>
<name>A0A3S3QVF2_9ACAR</name>
<dbReference type="GO" id="GO:0000977">
    <property type="term" value="F:RNA polymerase II transcription regulatory region sequence-specific DNA binding"/>
    <property type="evidence" value="ECO:0007669"/>
    <property type="project" value="TreeGrafter"/>
</dbReference>
<proteinExistence type="predicted"/>
<keyword evidence="2" id="KW-0238">DNA-binding</keyword>
<evidence type="ECO:0000313" key="8">
    <source>
        <dbReference type="Proteomes" id="UP000285301"/>
    </source>
</evidence>
<evidence type="ECO:0000256" key="4">
    <source>
        <dbReference type="ARBA" id="ARBA00023242"/>
    </source>
</evidence>
<feature type="domain" description="BHLH" evidence="6">
    <location>
        <begin position="125"/>
        <end position="177"/>
    </location>
</feature>
<evidence type="ECO:0000259" key="6">
    <source>
        <dbReference type="PROSITE" id="PS50888"/>
    </source>
</evidence>
<dbReference type="AlphaFoldDB" id="A0A3S3QVF2"/>
<feature type="compositionally biased region" description="Low complexity" evidence="5">
    <location>
        <begin position="84"/>
        <end position="97"/>
    </location>
</feature>
<sequence length="297" mass="33337">MHSSFAMENIDLVNVNRHFLEEHLGNQHSPTSTSQASLVVSSLHENGFLNGFSSECYANSSNASLLFGSSSLNFATTFSPCQQSSESESSSVASSSVDMRSHPDQENLRAQRKYKKRRCGQQQVQQRQAANLRERRRMLSINEAFESLRAHIPTLPYEKRLSKVDTLKLAIGYIGFLSEMINTGRNPNDPLQSHQTEKPKKIIIQCHKGRNDFIKVKRLNCNCLKKTSLTVMNGIPIPGHSLSWTSDKCNQLGNVKVAKVWTPEDPRRHESQRSVEALSENCQDLLADCCTALEDSN</sequence>
<dbReference type="InterPro" id="IPR011598">
    <property type="entry name" value="bHLH_dom"/>
</dbReference>
<dbReference type="STRING" id="1965070.A0A3S3QVF2"/>
<evidence type="ECO:0000256" key="3">
    <source>
        <dbReference type="ARBA" id="ARBA00023163"/>
    </source>
</evidence>
<dbReference type="GO" id="GO:0032502">
    <property type="term" value="P:developmental process"/>
    <property type="evidence" value="ECO:0007669"/>
    <property type="project" value="TreeGrafter"/>
</dbReference>
<gene>
    <name evidence="7" type="ORF">B4U79_05797</name>
</gene>
<feature type="non-terminal residue" evidence="7">
    <location>
        <position position="297"/>
    </location>
</feature>
<dbReference type="InterPro" id="IPR050283">
    <property type="entry name" value="E-box_TF_Regulators"/>
</dbReference>
<feature type="compositionally biased region" description="Basic residues" evidence="5">
    <location>
        <begin position="110"/>
        <end position="119"/>
    </location>
</feature>
<keyword evidence="1" id="KW-0805">Transcription regulation</keyword>
<feature type="region of interest" description="Disordered" evidence="5">
    <location>
        <begin position="81"/>
        <end position="131"/>
    </location>
</feature>
<dbReference type="PANTHER" id="PTHR23349">
    <property type="entry name" value="BASIC HELIX-LOOP-HELIX TRANSCRIPTION FACTOR, TWIST"/>
    <property type="match status" value="1"/>
</dbReference>
<organism evidence="7 8">
    <name type="scientific">Dinothrombium tinctorium</name>
    <dbReference type="NCBI Taxonomy" id="1965070"/>
    <lineage>
        <taxon>Eukaryota</taxon>
        <taxon>Metazoa</taxon>
        <taxon>Ecdysozoa</taxon>
        <taxon>Arthropoda</taxon>
        <taxon>Chelicerata</taxon>
        <taxon>Arachnida</taxon>
        <taxon>Acari</taxon>
        <taxon>Acariformes</taxon>
        <taxon>Trombidiformes</taxon>
        <taxon>Prostigmata</taxon>
        <taxon>Anystina</taxon>
        <taxon>Parasitengona</taxon>
        <taxon>Trombidioidea</taxon>
        <taxon>Trombidiidae</taxon>
        <taxon>Dinothrombium</taxon>
    </lineage>
</organism>
<dbReference type="SUPFAM" id="SSF47459">
    <property type="entry name" value="HLH, helix-loop-helix DNA-binding domain"/>
    <property type="match status" value="1"/>
</dbReference>
<dbReference type="OrthoDB" id="10048995at2759"/>
<reference evidence="7 8" key="1">
    <citation type="journal article" date="2018" name="Gigascience">
        <title>Genomes of trombidid mites reveal novel predicted allergens and laterally-transferred genes associated with secondary metabolism.</title>
        <authorList>
            <person name="Dong X."/>
            <person name="Chaisiri K."/>
            <person name="Xia D."/>
            <person name="Armstrong S.D."/>
            <person name="Fang Y."/>
            <person name="Donnelly M.J."/>
            <person name="Kadowaki T."/>
            <person name="McGarry J.W."/>
            <person name="Darby A.C."/>
            <person name="Makepeace B.L."/>
        </authorList>
    </citation>
    <scope>NUCLEOTIDE SEQUENCE [LARGE SCALE GENOMIC DNA]</scope>
    <source>
        <strain evidence="7">UoL-WK</strain>
    </source>
</reference>
<dbReference type="PANTHER" id="PTHR23349:SF112">
    <property type="entry name" value="48 RELATED 1, ISOFORM B"/>
    <property type="match status" value="1"/>
</dbReference>
<protein>
    <submittedName>
        <fullName evidence="7">Pancreas transcription factor 1 subunit alpha-like protein</fullName>
    </submittedName>
</protein>
<evidence type="ECO:0000313" key="7">
    <source>
        <dbReference type="EMBL" id="RWS14604.1"/>
    </source>
</evidence>
<accession>A0A3S3QVF2</accession>
<evidence type="ECO:0000256" key="2">
    <source>
        <dbReference type="ARBA" id="ARBA00023125"/>
    </source>
</evidence>
<dbReference type="PROSITE" id="PS50888">
    <property type="entry name" value="BHLH"/>
    <property type="match status" value="1"/>
</dbReference>
<dbReference type="EMBL" id="NCKU01000671">
    <property type="protein sequence ID" value="RWS14604.1"/>
    <property type="molecule type" value="Genomic_DNA"/>
</dbReference>
<feature type="compositionally biased region" description="Basic and acidic residues" evidence="5">
    <location>
        <begin position="99"/>
        <end position="109"/>
    </location>
</feature>
<dbReference type="SMART" id="SM00353">
    <property type="entry name" value="HLH"/>
    <property type="match status" value="1"/>
</dbReference>
<keyword evidence="3" id="KW-0804">Transcription</keyword>
<dbReference type="InterPro" id="IPR036638">
    <property type="entry name" value="HLH_DNA-bd_sf"/>
</dbReference>
<dbReference type="GO" id="GO:0046983">
    <property type="term" value="F:protein dimerization activity"/>
    <property type="evidence" value="ECO:0007669"/>
    <property type="project" value="InterPro"/>
</dbReference>
<dbReference type="Gene3D" id="4.10.280.10">
    <property type="entry name" value="Helix-loop-helix DNA-binding domain"/>
    <property type="match status" value="1"/>
</dbReference>
<evidence type="ECO:0000256" key="5">
    <source>
        <dbReference type="SAM" id="MobiDB-lite"/>
    </source>
</evidence>
<keyword evidence="8" id="KW-1185">Reference proteome</keyword>
<dbReference type="GO" id="GO:0000981">
    <property type="term" value="F:DNA-binding transcription factor activity, RNA polymerase II-specific"/>
    <property type="evidence" value="ECO:0007669"/>
    <property type="project" value="TreeGrafter"/>
</dbReference>